<dbReference type="InterPro" id="IPR012677">
    <property type="entry name" value="Nucleotide-bd_a/b_plait_sf"/>
</dbReference>
<evidence type="ECO:0000256" key="6">
    <source>
        <dbReference type="ARBA" id="ARBA00023242"/>
    </source>
</evidence>
<feature type="compositionally biased region" description="Acidic residues" evidence="9">
    <location>
        <begin position="16"/>
        <end position="26"/>
    </location>
</feature>
<evidence type="ECO:0000256" key="1">
    <source>
        <dbReference type="ARBA" id="ARBA00004604"/>
    </source>
</evidence>
<reference evidence="11 12" key="1">
    <citation type="submission" date="2023-08" db="EMBL/GenBank/DDBJ databases">
        <title>Black Yeasts Isolated from many extreme environments.</title>
        <authorList>
            <person name="Coleine C."/>
            <person name="Stajich J.E."/>
            <person name="Selbmann L."/>
        </authorList>
    </citation>
    <scope>NUCLEOTIDE SEQUENCE [LARGE SCALE GENOMIC DNA]</scope>
    <source>
        <strain evidence="11 12">CCFEE 5910</strain>
    </source>
</reference>
<feature type="compositionally biased region" description="Basic and acidic residues" evidence="9">
    <location>
        <begin position="269"/>
        <end position="293"/>
    </location>
</feature>
<evidence type="ECO:0000256" key="3">
    <source>
        <dbReference type="ARBA" id="ARBA00013906"/>
    </source>
</evidence>
<dbReference type="GO" id="GO:0003723">
    <property type="term" value="F:RNA binding"/>
    <property type="evidence" value="ECO:0007669"/>
    <property type="project" value="UniProtKB-KW"/>
</dbReference>
<evidence type="ECO:0000256" key="4">
    <source>
        <dbReference type="ARBA" id="ARBA00021800"/>
    </source>
</evidence>
<feature type="region of interest" description="Disordered" evidence="9">
    <location>
        <begin position="1"/>
        <end position="113"/>
    </location>
</feature>
<comment type="similarity">
    <text evidence="2">Belongs to the ESF2/ABP1 family.</text>
</comment>
<comment type="function">
    <text evidence="7">Involved in the small subunit (SSU) processome assembly and function, and in the 18S rRNA synthesis. Required for the early cleavages at sites A0, A1 and A2.</text>
</comment>
<dbReference type="EMBL" id="JAVRRJ010000006">
    <property type="protein sequence ID" value="KAK5083764.1"/>
    <property type="molecule type" value="Genomic_DNA"/>
</dbReference>
<keyword evidence="6" id="KW-0539">Nucleus</keyword>
<evidence type="ECO:0000256" key="5">
    <source>
        <dbReference type="ARBA" id="ARBA00022884"/>
    </source>
</evidence>
<dbReference type="InterPro" id="IPR034353">
    <property type="entry name" value="ABT1/ESF2_RRM"/>
</dbReference>
<dbReference type="SMART" id="SM00360">
    <property type="entry name" value="RRM"/>
    <property type="match status" value="1"/>
</dbReference>
<feature type="domain" description="RRM" evidence="10">
    <location>
        <begin position="117"/>
        <end position="202"/>
    </location>
</feature>
<dbReference type="Gene3D" id="3.30.70.330">
    <property type="match status" value="1"/>
</dbReference>
<feature type="region of interest" description="Disordered" evidence="9">
    <location>
        <begin position="258"/>
        <end position="299"/>
    </location>
</feature>
<feature type="compositionally biased region" description="Basic and acidic residues" evidence="9">
    <location>
        <begin position="1"/>
        <end position="15"/>
    </location>
</feature>
<dbReference type="SUPFAM" id="SSF54928">
    <property type="entry name" value="RNA-binding domain, RBD"/>
    <property type="match status" value="1"/>
</dbReference>
<accession>A0AAN7YEV2</accession>
<organism evidence="11 12">
    <name type="scientific">Lithohypha guttulata</name>
    <dbReference type="NCBI Taxonomy" id="1690604"/>
    <lineage>
        <taxon>Eukaryota</taxon>
        <taxon>Fungi</taxon>
        <taxon>Dikarya</taxon>
        <taxon>Ascomycota</taxon>
        <taxon>Pezizomycotina</taxon>
        <taxon>Eurotiomycetes</taxon>
        <taxon>Chaetothyriomycetidae</taxon>
        <taxon>Chaetothyriales</taxon>
        <taxon>Trichomeriaceae</taxon>
        <taxon>Lithohypha</taxon>
    </lineage>
</organism>
<dbReference type="InterPro" id="IPR000504">
    <property type="entry name" value="RRM_dom"/>
</dbReference>
<gene>
    <name evidence="11" type="primary">ESF2</name>
    <name evidence="11" type="ORF">LTR05_006269</name>
</gene>
<evidence type="ECO:0000313" key="11">
    <source>
        <dbReference type="EMBL" id="KAK5083764.1"/>
    </source>
</evidence>
<dbReference type="CDD" id="cd12263">
    <property type="entry name" value="RRM_ABT1_like"/>
    <property type="match status" value="1"/>
</dbReference>
<evidence type="ECO:0000256" key="2">
    <source>
        <dbReference type="ARBA" id="ARBA00005819"/>
    </source>
</evidence>
<dbReference type="GO" id="GO:0005730">
    <property type="term" value="C:nucleolus"/>
    <property type="evidence" value="ECO:0007669"/>
    <property type="project" value="UniProtKB-SubCell"/>
</dbReference>
<proteinExistence type="inferred from homology"/>
<comment type="caution">
    <text evidence="11">The sequence shown here is derived from an EMBL/GenBank/DDBJ whole genome shotgun (WGS) entry which is preliminary data.</text>
</comment>
<sequence length="310" mass="35400">MSRRNEFLDQGHSEESTEESGYDSEAAEVSRTERRGVKRRKLSHSSASSEEGQTDLGEKTLQGENVSDKNAIGDQEVEAASEDDDVQGRETEYPVKSALPAVQKNSKRPKKERTPGVVYLSSLPPYLKPSALRNLLGQRGFEPVTRLFLTPSSKHKHNSKKNSRQLYSEGWIEFESKKTAKRCAEALNAQLVGGRKGGFYYDDLWNMKYLKGMAWDELMAGIREERREEEGRRDEERRKIAAETRSYVEGVEKGKRLEGMKKKRKLKTSHADQADDVQRVWRQHEVAQDRTETSRSSFDPAVQQVLSNIF</sequence>
<dbReference type="InterPro" id="IPR035979">
    <property type="entry name" value="RBD_domain_sf"/>
</dbReference>
<dbReference type="GO" id="GO:0000472">
    <property type="term" value="P:endonucleolytic cleavage to generate mature 5'-end of SSU-rRNA from (SSU-rRNA, 5.8S rRNA, LSU-rRNA)"/>
    <property type="evidence" value="ECO:0007669"/>
    <property type="project" value="TreeGrafter"/>
</dbReference>
<evidence type="ECO:0000256" key="7">
    <source>
        <dbReference type="ARBA" id="ARBA00025024"/>
    </source>
</evidence>
<dbReference type="PANTHER" id="PTHR12311">
    <property type="entry name" value="ACTIVATOR OF BASAL TRANSCRIPTION 1"/>
    <property type="match status" value="1"/>
</dbReference>
<feature type="compositionally biased region" description="Acidic residues" evidence="9">
    <location>
        <begin position="75"/>
        <end position="85"/>
    </location>
</feature>
<comment type="subcellular location">
    <subcellularLocation>
        <location evidence="1">Nucleus</location>
        <location evidence="1">Nucleolus</location>
    </subcellularLocation>
</comment>
<protein>
    <recommendedName>
        <fullName evidence="3">Pre-rRNA-processing protein ESF2</fullName>
    </recommendedName>
    <alternativeName>
        <fullName evidence="8">18S rRNA factor 2</fullName>
    </alternativeName>
    <alternativeName>
        <fullName evidence="4">Pre-rRNA-processing protein esf2</fullName>
    </alternativeName>
</protein>
<dbReference type="GO" id="GO:0000480">
    <property type="term" value="P:endonucleolytic cleavage in 5'-ETS of tricistronic rRNA transcript (SSU-rRNA, 5.8S rRNA, LSU-rRNA)"/>
    <property type="evidence" value="ECO:0007669"/>
    <property type="project" value="TreeGrafter"/>
</dbReference>
<dbReference type="AlphaFoldDB" id="A0AAN7YEV2"/>
<keyword evidence="5" id="KW-0694">RNA-binding</keyword>
<evidence type="ECO:0000256" key="9">
    <source>
        <dbReference type="SAM" id="MobiDB-lite"/>
    </source>
</evidence>
<dbReference type="GO" id="GO:0034462">
    <property type="term" value="P:small-subunit processome assembly"/>
    <property type="evidence" value="ECO:0007669"/>
    <property type="project" value="TreeGrafter"/>
</dbReference>
<evidence type="ECO:0000256" key="8">
    <source>
        <dbReference type="ARBA" id="ARBA00032634"/>
    </source>
</evidence>
<dbReference type="GO" id="GO:0000447">
    <property type="term" value="P:endonucleolytic cleavage in ITS1 to separate SSU-rRNA from 5.8S rRNA and LSU-rRNA from tricistronic rRNA transcript (SSU-rRNA, 5.8S rRNA, LSU-rRNA)"/>
    <property type="evidence" value="ECO:0007669"/>
    <property type="project" value="TreeGrafter"/>
</dbReference>
<dbReference type="Proteomes" id="UP001309876">
    <property type="component" value="Unassembled WGS sequence"/>
</dbReference>
<evidence type="ECO:0000313" key="12">
    <source>
        <dbReference type="Proteomes" id="UP001309876"/>
    </source>
</evidence>
<evidence type="ECO:0000259" key="10">
    <source>
        <dbReference type="SMART" id="SM00360"/>
    </source>
</evidence>
<name>A0AAN7YEV2_9EURO</name>
<dbReference type="InterPro" id="IPR039119">
    <property type="entry name" value="ABT1/Esf2"/>
</dbReference>
<keyword evidence="12" id="KW-1185">Reference proteome</keyword>
<dbReference type="PANTHER" id="PTHR12311:SF7">
    <property type="entry name" value="ACTIVATOR OF BASAL TRANSCRIPTION 1"/>
    <property type="match status" value="1"/>
</dbReference>